<gene>
    <name evidence="1" type="ORF">BDN72DRAFT_503727</name>
</gene>
<dbReference type="Proteomes" id="UP000308600">
    <property type="component" value="Unassembled WGS sequence"/>
</dbReference>
<reference evidence="1 2" key="1">
    <citation type="journal article" date="2019" name="Nat. Ecol. Evol.">
        <title>Megaphylogeny resolves global patterns of mushroom evolution.</title>
        <authorList>
            <person name="Varga T."/>
            <person name="Krizsan K."/>
            <person name="Foldi C."/>
            <person name="Dima B."/>
            <person name="Sanchez-Garcia M."/>
            <person name="Sanchez-Ramirez S."/>
            <person name="Szollosi G.J."/>
            <person name="Szarkandi J.G."/>
            <person name="Papp V."/>
            <person name="Albert L."/>
            <person name="Andreopoulos W."/>
            <person name="Angelini C."/>
            <person name="Antonin V."/>
            <person name="Barry K.W."/>
            <person name="Bougher N.L."/>
            <person name="Buchanan P."/>
            <person name="Buyck B."/>
            <person name="Bense V."/>
            <person name="Catcheside P."/>
            <person name="Chovatia M."/>
            <person name="Cooper J."/>
            <person name="Damon W."/>
            <person name="Desjardin D."/>
            <person name="Finy P."/>
            <person name="Geml J."/>
            <person name="Haridas S."/>
            <person name="Hughes K."/>
            <person name="Justo A."/>
            <person name="Karasinski D."/>
            <person name="Kautmanova I."/>
            <person name="Kiss B."/>
            <person name="Kocsube S."/>
            <person name="Kotiranta H."/>
            <person name="LaButti K.M."/>
            <person name="Lechner B.E."/>
            <person name="Liimatainen K."/>
            <person name="Lipzen A."/>
            <person name="Lukacs Z."/>
            <person name="Mihaltcheva S."/>
            <person name="Morgado L.N."/>
            <person name="Niskanen T."/>
            <person name="Noordeloos M.E."/>
            <person name="Ohm R.A."/>
            <person name="Ortiz-Santana B."/>
            <person name="Ovrebo C."/>
            <person name="Racz N."/>
            <person name="Riley R."/>
            <person name="Savchenko A."/>
            <person name="Shiryaev A."/>
            <person name="Soop K."/>
            <person name="Spirin V."/>
            <person name="Szebenyi C."/>
            <person name="Tomsovsky M."/>
            <person name="Tulloss R.E."/>
            <person name="Uehling J."/>
            <person name="Grigoriev I.V."/>
            <person name="Vagvolgyi C."/>
            <person name="Papp T."/>
            <person name="Martin F.M."/>
            <person name="Miettinen O."/>
            <person name="Hibbett D.S."/>
            <person name="Nagy L.G."/>
        </authorList>
    </citation>
    <scope>NUCLEOTIDE SEQUENCE [LARGE SCALE GENOMIC DNA]</scope>
    <source>
        <strain evidence="1 2">NL-1719</strain>
    </source>
</reference>
<accession>A0ACD3AYC1</accession>
<evidence type="ECO:0000313" key="1">
    <source>
        <dbReference type="EMBL" id="TFK70810.1"/>
    </source>
</evidence>
<protein>
    <submittedName>
        <fullName evidence="1">Uncharacterized protein</fullName>
    </submittedName>
</protein>
<dbReference type="EMBL" id="ML208307">
    <property type="protein sequence ID" value="TFK70810.1"/>
    <property type="molecule type" value="Genomic_DNA"/>
</dbReference>
<sequence>MGLFPSKLSPSLRMSSTSNYTIGQLLKWHPPKLQVLDGTKSTTPPSKFSQHLEDGLILKRIVHDPQMLDRLSKAADNKTSAIIGQIAPGLVAPFISATREMRAEGDVVECYDKELSPFYCALATHVLTGSPKALRREECAFIWTARDSKQAKGNIPDGVLRLNSAHPEVQPLKHIQALAAWEFKRIQVMDKELSAVMLKLIKEEIFHWCRCTIVNASSSNLRQDGKCTANRHFMKSGAYMYNSVPRGPDAFVPTGDVIREQDIGPPRLRALHINSLDDKAHHIFQQVSRPHSASYLY</sequence>
<proteinExistence type="predicted"/>
<keyword evidence="2" id="KW-1185">Reference proteome</keyword>
<organism evidence="1 2">
    <name type="scientific">Pluteus cervinus</name>
    <dbReference type="NCBI Taxonomy" id="181527"/>
    <lineage>
        <taxon>Eukaryota</taxon>
        <taxon>Fungi</taxon>
        <taxon>Dikarya</taxon>
        <taxon>Basidiomycota</taxon>
        <taxon>Agaricomycotina</taxon>
        <taxon>Agaricomycetes</taxon>
        <taxon>Agaricomycetidae</taxon>
        <taxon>Agaricales</taxon>
        <taxon>Pluteineae</taxon>
        <taxon>Pluteaceae</taxon>
        <taxon>Pluteus</taxon>
    </lineage>
</organism>
<evidence type="ECO:0000313" key="2">
    <source>
        <dbReference type="Proteomes" id="UP000308600"/>
    </source>
</evidence>
<name>A0ACD3AYC1_9AGAR</name>